<evidence type="ECO:0000313" key="2">
    <source>
        <dbReference type="Proteomes" id="UP001220256"/>
    </source>
</evidence>
<evidence type="ECO:0000313" key="1">
    <source>
        <dbReference type="EMBL" id="KAJ5260452.1"/>
    </source>
</evidence>
<dbReference type="Proteomes" id="UP001220256">
    <property type="component" value="Unassembled WGS sequence"/>
</dbReference>
<reference evidence="1 2" key="1">
    <citation type="journal article" date="2023" name="IMA Fungus">
        <title>Comparative genomic study of the Penicillium genus elucidates a diverse pangenome and 15 lateral gene transfer events.</title>
        <authorList>
            <person name="Petersen C."/>
            <person name="Sorensen T."/>
            <person name="Nielsen M.R."/>
            <person name="Sondergaard T.E."/>
            <person name="Sorensen J.L."/>
            <person name="Fitzpatrick D.A."/>
            <person name="Frisvad J.C."/>
            <person name="Nielsen K.L."/>
        </authorList>
    </citation>
    <scope>NUCLEOTIDE SEQUENCE [LARGE SCALE GENOMIC DNA]</scope>
    <source>
        <strain evidence="1 2">IBT 3361</strain>
    </source>
</reference>
<comment type="caution">
    <text evidence="1">The sequence shown here is derived from an EMBL/GenBank/DDBJ whole genome shotgun (WGS) entry which is preliminary data.</text>
</comment>
<organism evidence="1 2">
    <name type="scientific">Penicillium chrysogenum</name>
    <name type="common">Penicillium notatum</name>
    <dbReference type="NCBI Taxonomy" id="5076"/>
    <lineage>
        <taxon>Eukaryota</taxon>
        <taxon>Fungi</taxon>
        <taxon>Dikarya</taxon>
        <taxon>Ascomycota</taxon>
        <taxon>Pezizomycotina</taxon>
        <taxon>Eurotiomycetes</taxon>
        <taxon>Eurotiomycetidae</taxon>
        <taxon>Eurotiales</taxon>
        <taxon>Aspergillaceae</taxon>
        <taxon>Penicillium</taxon>
        <taxon>Penicillium chrysogenum species complex</taxon>
    </lineage>
</organism>
<dbReference type="EMBL" id="JAPVEB010000008">
    <property type="protein sequence ID" value="KAJ5260452.1"/>
    <property type="molecule type" value="Genomic_DNA"/>
</dbReference>
<name>A0ABQ8W947_PENCH</name>
<sequence>MSKAIKELGEQLFTTKLYTKLFQTQTPGKRIAPPQANDNKTKAPLRLDAGEVIGDWKNVYLQVNSQAQNEALAKFRKKNGTDAKLASGKINVKTSEKEQEEAAKALWNALASDAKRSWAKPQNITTILATERR</sequence>
<gene>
    <name evidence="1" type="ORF">N7505_009833</name>
</gene>
<accession>A0ABQ8W947</accession>
<keyword evidence="2" id="KW-1185">Reference proteome</keyword>
<protein>
    <submittedName>
        <fullName evidence="1">Uncharacterized protein</fullName>
    </submittedName>
</protein>
<proteinExistence type="predicted"/>